<dbReference type="GO" id="GO:0016757">
    <property type="term" value="F:glycosyltransferase activity"/>
    <property type="evidence" value="ECO:0007669"/>
    <property type="project" value="UniProtKB-KW"/>
</dbReference>
<accession>A0ABU3W2M8</accession>
<sequence>MSQQRPHQFSVIVTTKNRDQYLQQALDSILAQTRAAAEVVVVDDGSDVAVADRLPGSDRFRHVRHTNSLGVSAARNAGARTARSDWLVFLDDDDWLADDFLEHIAAFLEGASKPTAFVWSGKTKVFERKGKRVPVLLPAVPTDHPPSPQDWTSLMDVTCSGMAFNREAFLAAGGFDEQLTMTEDRDLMFRLLAAGVVGFPCPSANLFFRIHDGSRLSNEGHRRVGAESDLTVLQRHQPFLDKHPVLAERFMGRVAKRLWDAGYYDEAIAINQRLCHITPGSQRGRRRQFLWALQRRFRPQIKQLTGFH</sequence>
<protein>
    <submittedName>
        <fullName evidence="2">Glycosyltransferase</fullName>
        <ecNumber evidence="2">2.4.-.-</ecNumber>
    </submittedName>
</protein>
<proteinExistence type="predicted"/>
<comment type="caution">
    <text evidence="2">The sequence shown here is derived from an EMBL/GenBank/DDBJ whole genome shotgun (WGS) entry which is preliminary data.</text>
</comment>
<organism evidence="2 3">
    <name type="scientific">Marinobacter xestospongiae</name>
    <dbReference type="NCBI Taxonomy" id="994319"/>
    <lineage>
        <taxon>Bacteria</taxon>
        <taxon>Pseudomonadati</taxon>
        <taxon>Pseudomonadota</taxon>
        <taxon>Gammaproteobacteria</taxon>
        <taxon>Pseudomonadales</taxon>
        <taxon>Marinobacteraceae</taxon>
        <taxon>Marinobacter</taxon>
    </lineage>
</organism>
<dbReference type="InterPro" id="IPR029044">
    <property type="entry name" value="Nucleotide-diphossugar_trans"/>
</dbReference>
<reference evidence="2 3" key="1">
    <citation type="submission" date="2023-10" db="EMBL/GenBank/DDBJ databases">
        <title>Characteristics and mechanism of a salt-tolerant marine origin heterotrophic nitrifying- aerobic denitrifying bacteria Marinobacter xestospongiae HN1.</title>
        <authorList>
            <person name="Qi R."/>
        </authorList>
    </citation>
    <scope>NUCLEOTIDE SEQUENCE [LARGE SCALE GENOMIC DNA]</scope>
    <source>
        <strain evidence="2 3">HN1</strain>
    </source>
</reference>
<feature type="domain" description="Glycosyltransferase 2-like" evidence="1">
    <location>
        <begin position="10"/>
        <end position="169"/>
    </location>
</feature>
<dbReference type="PANTHER" id="PTHR43685">
    <property type="entry name" value="GLYCOSYLTRANSFERASE"/>
    <property type="match status" value="1"/>
</dbReference>
<dbReference type="Gene3D" id="3.90.550.10">
    <property type="entry name" value="Spore Coat Polysaccharide Biosynthesis Protein SpsA, Chain A"/>
    <property type="match status" value="1"/>
</dbReference>
<dbReference type="InterPro" id="IPR050834">
    <property type="entry name" value="Glycosyltransf_2"/>
</dbReference>
<dbReference type="Pfam" id="PF00535">
    <property type="entry name" value="Glycos_transf_2"/>
    <property type="match status" value="1"/>
</dbReference>
<dbReference type="RefSeq" id="WP_316974677.1">
    <property type="nucleotide sequence ID" value="NZ_JAWIIJ010000012.1"/>
</dbReference>
<dbReference type="SUPFAM" id="SSF53448">
    <property type="entry name" value="Nucleotide-diphospho-sugar transferases"/>
    <property type="match status" value="1"/>
</dbReference>
<dbReference type="EC" id="2.4.-.-" evidence="2"/>
<keyword evidence="3" id="KW-1185">Reference proteome</keyword>
<gene>
    <name evidence="2" type="ORF">RYS15_16255</name>
</gene>
<keyword evidence="2" id="KW-0328">Glycosyltransferase</keyword>
<evidence type="ECO:0000259" key="1">
    <source>
        <dbReference type="Pfam" id="PF00535"/>
    </source>
</evidence>
<evidence type="ECO:0000313" key="3">
    <source>
        <dbReference type="Proteomes" id="UP001269819"/>
    </source>
</evidence>
<name>A0ABU3W2M8_9GAMM</name>
<dbReference type="Proteomes" id="UP001269819">
    <property type="component" value="Unassembled WGS sequence"/>
</dbReference>
<keyword evidence="2" id="KW-0808">Transferase</keyword>
<evidence type="ECO:0000313" key="2">
    <source>
        <dbReference type="EMBL" id="MDV2080241.1"/>
    </source>
</evidence>
<dbReference type="InterPro" id="IPR001173">
    <property type="entry name" value="Glyco_trans_2-like"/>
</dbReference>
<dbReference type="EMBL" id="JAWIIJ010000012">
    <property type="protein sequence ID" value="MDV2080241.1"/>
    <property type="molecule type" value="Genomic_DNA"/>
</dbReference>
<dbReference type="PANTHER" id="PTHR43685:SF2">
    <property type="entry name" value="GLYCOSYLTRANSFERASE 2-LIKE DOMAIN-CONTAINING PROTEIN"/>
    <property type="match status" value="1"/>
</dbReference>